<dbReference type="GeneID" id="28834290"/>
<protein>
    <recommendedName>
        <fullName evidence="1">Methyltransferase domain-containing protein</fullName>
    </recommendedName>
</protein>
<name>A0A2P2SWH3_9PEZI</name>
<dbReference type="EMBL" id="KV460207">
    <property type="protein sequence ID" value="OBU01208.2"/>
    <property type="molecule type" value="Genomic_DNA"/>
</dbReference>
<evidence type="ECO:0000313" key="3">
    <source>
        <dbReference type="Proteomes" id="UP000091956"/>
    </source>
</evidence>
<dbReference type="Proteomes" id="UP000091956">
    <property type="component" value="Unassembled WGS sequence"/>
</dbReference>
<dbReference type="PANTHER" id="PTHR32026">
    <property type="entry name" value="METHYLTRANSFERASE-LIKE PROTEIN 24"/>
    <property type="match status" value="1"/>
</dbReference>
<dbReference type="InterPro" id="IPR025714">
    <property type="entry name" value="Methyltranfer_dom"/>
</dbReference>
<sequence>MLATRPLRFILLAAFAIFVITLLSGYGTGGSLSWLSASSVLSHDVARVSLREHMRLAEKIWSKTVEQRHRLLAEWRYPENMPLFPADSPKKYPGSPYSIWDFVPASWSCPYEMERIGRMGDGGKWVCGMSKYEELPATRPCVIYSFGVQTESSYEDETIERTNCEIWAYDYSVTNFGKQLSYEHRARAHFTQAGISGVTNSTSFPPFYTIQDLMKMNGHDYIDVLKMDIEYAEFASLSSLDQAFPEVDGFELPIGQLMVELHLFGHEDMTGYNFLQWWETLEARGLRPVWTEPNLLYTTMRIEKGDPRLAEYTLVNTKDRRSILFEGLN</sequence>
<dbReference type="PANTHER" id="PTHR32026:SF10">
    <property type="entry name" value="METHYLTRANSFERASE-LIKE PROTEIN 24-RELATED"/>
    <property type="match status" value="1"/>
</dbReference>
<dbReference type="AlphaFoldDB" id="A0A2P2SWH3"/>
<feature type="domain" description="Methyltransferase" evidence="1">
    <location>
        <begin position="106"/>
        <end position="295"/>
    </location>
</feature>
<evidence type="ECO:0000259" key="1">
    <source>
        <dbReference type="Pfam" id="PF13383"/>
    </source>
</evidence>
<keyword evidence="3" id="KW-1185">Reference proteome</keyword>
<organism evidence="2 3">
    <name type="scientific">Pseudogymnoascus verrucosus</name>
    <dbReference type="NCBI Taxonomy" id="342668"/>
    <lineage>
        <taxon>Eukaryota</taxon>
        <taxon>Fungi</taxon>
        <taxon>Dikarya</taxon>
        <taxon>Ascomycota</taxon>
        <taxon>Pezizomycotina</taxon>
        <taxon>Leotiomycetes</taxon>
        <taxon>Thelebolales</taxon>
        <taxon>Thelebolaceae</taxon>
        <taxon>Pseudogymnoascus</taxon>
    </lineage>
</organism>
<dbReference type="Pfam" id="PF13383">
    <property type="entry name" value="Methyltransf_22"/>
    <property type="match status" value="1"/>
</dbReference>
<gene>
    <name evidence="2" type="ORF">VE01_00904</name>
</gene>
<reference evidence="3" key="2">
    <citation type="journal article" date="2018" name="Nat. Commun.">
        <title>Extreme sensitivity to ultraviolet light in the fungal pathogen causing white-nose syndrome of bats.</title>
        <authorList>
            <person name="Palmer J.M."/>
            <person name="Drees K.P."/>
            <person name="Foster J.T."/>
            <person name="Lindner D.L."/>
        </authorList>
    </citation>
    <scope>NUCLEOTIDE SEQUENCE [LARGE SCALE GENOMIC DNA]</scope>
    <source>
        <strain evidence="3">UAMH 10579</strain>
    </source>
</reference>
<dbReference type="STRING" id="342668.A0A2P2SWH3"/>
<proteinExistence type="predicted"/>
<accession>A0A2P2SWH3</accession>
<evidence type="ECO:0000313" key="2">
    <source>
        <dbReference type="EMBL" id="OBU01208.2"/>
    </source>
</evidence>
<dbReference type="InterPro" id="IPR026913">
    <property type="entry name" value="METTL24"/>
</dbReference>
<dbReference type="RefSeq" id="XP_059320097.1">
    <property type="nucleotide sequence ID" value="XM_059463311.1"/>
</dbReference>
<reference evidence="2 3" key="1">
    <citation type="submission" date="2016-03" db="EMBL/GenBank/DDBJ databases">
        <title>Comparative genomics of Pseudogymnoascus destructans, the fungus causing white-nose syndrome of bats.</title>
        <authorList>
            <person name="Palmer J.M."/>
            <person name="Drees K.P."/>
            <person name="Foster J.T."/>
            <person name="Lindner D.L."/>
        </authorList>
    </citation>
    <scope>NUCLEOTIDE SEQUENCE [LARGE SCALE GENOMIC DNA]</scope>
    <source>
        <strain evidence="2 3">UAMH 10579</strain>
    </source>
</reference>